<dbReference type="PANTHER" id="PTHR34606">
    <property type="entry name" value="BON DOMAIN-CONTAINING PROTEIN"/>
    <property type="match status" value="1"/>
</dbReference>
<dbReference type="PANTHER" id="PTHR34606:SF15">
    <property type="entry name" value="BON DOMAIN-CONTAINING PROTEIN"/>
    <property type="match status" value="1"/>
</dbReference>
<comment type="caution">
    <text evidence="3">The sequence shown here is derived from an EMBL/GenBank/DDBJ whole genome shotgun (WGS) entry which is preliminary data.</text>
</comment>
<keyword evidence="1" id="KW-0472">Membrane</keyword>
<protein>
    <submittedName>
        <fullName evidence="3">BON domain-containing protein</fullName>
    </submittedName>
</protein>
<feature type="transmembrane region" description="Helical" evidence="1">
    <location>
        <begin position="42"/>
        <end position="62"/>
    </location>
</feature>
<dbReference type="PROSITE" id="PS50914">
    <property type="entry name" value="BON"/>
    <property type="match status" value="1"/>
</dbReference>
<evidence type="ECO:0000313" key="3">
    <source>
        <dbReference type="EMBL" id="MFG6433417.1"/>
    </source>
</evidence>
<dbReference type="Pfam" id="PF04972">
    <property type="entry name" value="BON"/>
    <property type="match status" value="1"/>
</dbReference>
<dbReference type="InterPro" id="IPR007055">
    <property type="entry name" value="BON_dom"/>
</dbReference>
<feature type="domain" description="BON" evidence="2">
    <location>
        <begin position="114"/>
        <end position="182"/>
    </location>
</feature>
<dbReference type="Gene3D" id="3.30.1340.30">
    <property type="match status" value="1"/>
</dbReference>
<gene>
    <name evidence="3" type="ORF">ACG00Y_26155</name>
</gene>
<evidence type="ECO:0000259" key="2">
    <source>
        <dbReference type="PROSITE" id="PS50914"/>
    </source>
</evidence>
<dbReference type="InterPro" id="IPR051686">
    <property type="entry name" value="Lipoprotein_DolP"/>
</dbReference>
<dbReference type="SMART" id="SM00749">
    <property type="entry name" value="BON"/>
    <property type="match status" value="1"/>
</dbReference>
<dbReference type="InterPro" id="IPR014004">
    <property type="entry name" value="Transpt-assoc_nodulatn_dom_bac"/>
</dbReference>
<dbReference type="RefSeq" id="WP_394484116.1">
    <property type="nucleotide sequence ID" value="NZ_JBIGHV010000012.1"/>
</dbReference>
<reference evidence="3 4" key="1">
    <citation type="submission" date="2024-08" db="EMBL/GenBank/DDBJ databases">
        <authorList>
            <person name="Lu H."/>
        </authorList>
    </citation>
    <scope>NUCLEOTIDE SEQUENCE [LARGE SCALE GENOMIC DNA]</scope>
    <source>
        <strain evidence="3 4">LYH14W</strain>
    </source>
</reference>
<dbReference type="EMBL" id="JBIGHV010000012">
    <property type="protein sequence ID" value="MFG6433417.1"/>
    <property type="molecule type" value="Genomic_DNA"/>
</dbReference>
<dbReference type="Proteomes" id="UP001606210">
    <property type="component" value="Unassembled WGS sequence"/>
</dbReference>
<proteinExistence type="predicted"/>
<keyword evidence="1" id="KW-0812">Transmembrane</keyword>
<name>A0ABW7F9X2_9BURK</name>
<accession>A0ABW7F9X2</accession>
<organism evidence="3 4">
    <name type="scientific">Pelomonas parva</name>
    <dbReference type="NCBI Taxonomy" id="3299032"/>
    <lineage>
        <taxon>Bacteria</taxon>
        <taxon>Pseudomonadati</taxon>
        <taxon>Pseudomonadota</taxon>
        <taxon>Betaproteobacteria</taxon>
        <taxon>Burkholderiales</taxon>
        <taxon>Sphaerotilaceae</taxon>
        <taxon>Roseateles</taxon>
    </lineage>
</organism>
<evidence type="ECO:0000313" key="4">
    <source>
        <dbReference type="Proteomes" id="UP001606210"/>
    </source>
</evidence>
<keyword evidence="1" id="KW-1133">Transmembrane helix</keyword>
<sequence>MRFFAKEREPRSLIAPDGSLRVAETRPGARVVTPGPQRRTGVLAWLLALGVGAAIAVVAIVTMQDSRSLGTQVDDAVARVKNMGDQAGQTVADSQSAAAEASRTALDGVATAIDDTGISAKVKAALAVDPALSASRIEVQTANGVVRLEGPAPDEAAKARATMLAAAPDGVRSVDNRLVLPQPGNVVAAVPR</sequence>
<keyword evidence="4" id="KW-1185">Reference proteome</keyword>
<evidence type="ECO:0000256" key="1">
    <source>
        <dbReference type="SAM" id="Phobius"/>
    </source>
</evidence>